<dbReference type="GO" id="GO:0005783">
    <property type="term" value="C:endoplasmic reticulum"/>
    <property type="evidence" value="ECO:0007669"/>
    <property type="project" value="TreeGrafter"/>
</dbReference>
<dbReference type="SUPFAM" id="SSF52833">
    <property type="entry name" value="Thioredoxin-like"/>
    <property type="match status" value="3"/>
</dbReference>
<dbReference type="InterPro" id="IPR036249">
    <property type="entry name" value="Thioredoxin-like_sf"/>
</dbReference>
<protein>
    <recommendedName>
        <fullName evidence="7">Thioredoxin domain-containing protein</fullName>
    </recommendedName>
</protein>
<dbReference type="PROSITE" id="PS51352">
    <property type="entry name" value="THIOREDOXIN_2"/>
    <property type="match status" value="1"/>
</dbReference>
<evidence type="ECO:0000256" key="5">
    <source>
        <dbReference type="SAM" id="Phobius"/>
    </source>
</evidence>
<keyword evidence="6" id="KW-0732">Signal</keyword>
<keyword evidence="2 5" id="KW-0812">Transmembrane</keyword>
<feature type="chain" id="PRO_5013260947" description="Thioredoxin domain-containing protein" evidence="6">
    <location>
        <begin position="20"/>
        <end position="563"/>
    </location>
</feature>
<dbReference type="InterPro" id="IPR052250">
    <property type="entry name" value="PDI_TMX3"/>
</dbReference>
<dbReference type="InterPro" id="IPR013766">
    <property type="entry name" value="Thioredoxin_domain"/>
</dbReference>
<dbReference type="AlphaFoldDB" id="A0A261Y3I8"/>
<keyword evidence="4 5" id="KW-0472">Membrane</keyword>
<evidence type="ECO:0000256" key="6">
    <source>
        <dbReference type="SAM" id="SignalP"/>
    </source>
</evidence>
<dbReference type="Proteomes" id="UP000242875">
    <property type="component" value="Unassembled WGS sequence"/>
</dbReference>
<dbReference type="Gene3D" id="3.40.30.10">
    <property type="entry name" value="Glutaredoxin"/>
    <property type="match status" value="3"/>
</dbReference>
<dbReference type="GO" id="GO:0016020">
    <property type="term" value="C:membrane"/>
    <property type="evidence" value="ECO:0007669"/>
    <property type="project" value="UniProtKB-SubCell"/>
</dbReference>
<dbReference type="Pfam" id="PF13848">
    <property type="entry name" value="Thioredoxin_6"/>
    <property type="match status" value="1"/>
</dbReference>
<dbReference type="OrthoDB" id="427280at2759"/>
<evidence type="ECO:0000256" key="1">
    <source>
        <dbReference type="ARBA" id="ARBA00004167"/>
    </source>
</evidence>
<dbReference type="CDD" id="cd02961">
    <property type="entry name" value="PDI_a_family"/>
    <property type="match status" value="2"/>
</dbReference>
<evidence type="ECO:0000313" key="8">
    <source>
        <dbReference type="EMBL" id="OZJ05189.1"/>
    </source>
</evidence>
<dbReference type="PANTHER" id="PTHR46426:SF1">
    <property type="entry name" value="PROTEIN DISULFIDE-ISOMERASE TMX3"/>
    <property type="match status" value="1"/>
</dbReference>
<feature type="domain" description="Thioredoxin" evidence="7">
    <location>
        <begin position="8"/>
        <end position="131"/>
    </location>
</feature>
<sequence length="563" mass="64342">MVHWLTLALALWSVACVCAEVQSLDSESFRELAGNGIWFVEHFAPWCPHCQHFAPTWQQLGDYVSSQKYEKTYNFHVGKIDCMVQGDLCNSHGIKSFPTLFLYKNGEKIDDYNLRDRTFDALKKYVEEQIEKHAPIEDDPNVPNPMGMVKILNLDMFRSQVYDSLSNQWFLEYVGEGKASTTLEENFREVAKRFKGKLNFGKIDCRPLRDLCIEYGVTRLPTLKYFADGGVADYTGEMDVQSMVDYVNKVSKDPLPTLEATNIDDLQKHDVSMIYLYEDDDEEYMRTVKNAARSFAQEIAFYKSNDPAVIKQFDAPSLPSAVLVKDGKRIFYPSHFFKNDDKIVFKAWIKKHKFADVVRLQTENVADIWRSDRVVVLAVTSDHPSDPNQHIIVGMKAVADLYNQKQHIVYGAPHAKQVIFSVVNVDKWTPKVRDTIEDALLAGAKAANIPPYSHEGTVIIADVGADRFFAVDSHGRPMDLTNPEALVNTLLLVQSDPMRLRLYHAFSRSLRSGMHHKKSWLLGLSIVAGLGCAYWHFRVKKRTTMYEKYRPMESVAVNVEHDD</sequence>
<dbReference type="Pfam" id="PF00085">
    <property type="entry name" value="Thioredoxin"/>
    <property type="match status" value="1"/>
</dbReference>
<name>A0A261Y3I8_9FUNG</name>
<feature type="transmembrane region" description="Helical" evidence="5">
    <location>
        <begin position="519"/>
        <end position="537"/>
    </location>
</feature>
<keyword evidence="3 5" id="KW-1133">Transmembrane helix</keyword>
<evidence type="ECO:0000259" key="7">
    <source>
        <dbReference type="PROSITE" id="PS51352"/>
    </source>
</evidence>
<dbReference type="EMBL" id="MVBO01000020">
    <property type="protein sequence ID" value="OZJ05189.1"/>
    <property type="molecule type" value="Genomic_DNA"/>
</dbReference>
<dbReference type="PANTHER" id="PTHR46426">
    <property type="entry name" value="PROTEIN DISULFIDE-ISOMERASE TMX3"/>
    <property type="match status" value="1"/>
</dbReference>
<dbReference type="CDD" id="cd02981">
    <property type="entry name" value="PDI_b_family"/>
    <property type="match status" value="1"/>
</dbReference>
<comment type="caution">
    <text evidence="8">The sequence shown here is derived from an EMBL/GenBank/DDBJ whole genome shotgun (WGS) entry which is preliminary data.</text>
</comment>
<comment type="subcellular location">
    <subcellularLocation>
        <location evidence="1">Membrane</location>
        <topology evidence="1">Single-pass membrane protein</topology>
    </subcellularLocation>
</comment>
<evidence type="ECO:0000256" key="3">
    <source>
        <dbReference type="ARBA" id="ARBA00022989"/>
    </source>
</evidence>
<evidence type="ECO:0000256" key="4">
    <source>
        <dbReference type="ARBA" id="ARBA00023136"/>
    </source>
</evidence>
<proteinExistence type="predicted"/>
<reference evidence="8 9" key="1">
    <citation type="journal article" date="2017" name="Mycologia">
        <title>Bifiguratus adelaidae, gen. et sp. nov., a new member of Mucoromycotina in endophytic and soil-dwelling habitats.</title>
        <authorList>
            <person name="Torres-Cruz T.J."/>
            <person name="Billingsley Tobias T.L."/>
            <person name="Almatruk M."/>
            <person name="Hesse C."/>
            <person name="Kuske C.R."/>
            <person name="Desiro A."/>
            <person name="Benucci G.M."/>
            <person name="Bonito G."/>
            <person name="Stajich J.E."/>
            <person name="Dunlap C."/>
            <person name="Arnold A.E."/>
            <person name="Porras-Alfaro A."/>
        </authorList>
    </citation>
    <scope>NUCLEOTIDE SEQUENCE [LARGE SCALE GENOMIC DNA]</scope>
    <source>
        <strain evidence="8 9">AZ0501</strain>
    </source>
</reference>
<gene>
    <name evidence="8" type="ORF">BZG36_02427</name>
</gene>
<feature type="signal peptide" evidence="6">
    <location>
        <begin position="1"/>
        <end position="19"/>
    </location>
</feature>
<evidence type="ECO:0000256" key="2">
    <source>
        <dbReference type="ARBA" id="ARBA00022692"/>
    </source>
</evidence>
<evidence type="ECO:0000313" key="9">
    <source>
        <dbReference type="Proteomes" id="UP000242875"/>
    </source>
</evidence>
<keyword evidence="9" id="KW-1185">Reference proteome</keyword>
<accession>A0A261Y3I8</accession>
<organism evidence="8 9">
    <name type="scientific">Bifiguratus adelaidae</name>
    <dbReference type="NCBI Taxonomy" id="1938954"/>
    <lineage>
        <taxon>Eukaryota</taxon>
        <taxon>Fungi</taxon>
        <taxon>Fungi incertae sedis</taxon>
        <taxon>Mucoromycota</taxon>
        <taxon>Mucoromycotina</taxon>
        <taxon>Endogonomycetes</taxon>
        <taxon>Endogonales</taxon>
        <taxon>Endogonales incertae sedis</taxon>
        <taxon>Bifiguratus</taxon>
    </lineage>
</organism>